<accession>A0AAV7GZS2</accession>
<keyword evidence="1" id="KW-1133">Transmembrane helix</keyword>
<evidence type="ECO:0000256" key="1">
    <source>
        <dbReference type="SAM" id="Phobius"/>
    </source>
</evidence>
<reference evidence="2 3" key="1">
    <citation type="journal article" date="2021" name="Hortic Res">
        <title>Chromosome-scale assembly of the Dendrobium chrysotoxum genome enhances the understanding of orchid evolution.</title>
        <authorList>
            <person name="Zhang Y."/>
            <person name="Zhang G.Q."/>
            <person name="Zhang D."/>
            <person name="Liu X.D."/>
            <person name="Xu X.Y."/>
            <person name="Sun W.H."/>
            <person name="Yu X."/>
            <person name="Zhu X."/>
            <person name="Wang Z.W."/>
            <person name="Zhao X."/>
            <person name="Zhong W.Y."/>
            <person name="Chen H."/>
            <person name="Yin W.L."/>
            <person name="Huang T."/>
            <person name="Niu S.C."/>
            <person name="Liu Z.J."/>
        </authorList>
    </citation>
    <scope>NUCLEOTIDE SEQUENCE [LARGE SCALE GENOMIC DNA]</scope>
    <source>
        <strain evidence="2">Lindl</strain>
    </source>
</reference>
<feature type="transmembrane region" description="Helical" evidence="1">
    <location>
        <begin position="5"/>
        <end position="25"/>
    </location>
</feature>
<sequence length="91" mass="10627">MIYAVIFIVILFLIAAFAYICYLVWHYPGVAPPLQPEHTVEHTVETGIDDDRLRTWPTLTMLKPRVKIRERLLPVVALSVLLTMRSRRIMH</sequence>
<keyword evidence="1" id="KW-0812">Transmembrane</keyword>
<organism evidence="2 3">
    <name type="scientific">Dendrobium chrysotoxum</name>
    <name type="common">Orchid</name>
    <dbReference type="NCBI Taxonomy" id="161865"/>
    <lineage>
        <taxon>Eukaryota</taxon>
        <taxon>Viridiplantae</taxon>
        <taxon>Streptophyta</taxon>
        <taxon>Embryophyta</taxon>
        <taxon>Tracheophyta</taxon>
        <taxon>Spermatophyta</taxon>
        <taxon>Magnoliopsida</taxon>
        <taxon>Liliopsida</taxon>
        <taxon>Asparagales</taxon>
        <taxon>Orchidaceae</taxon>
        <taxon>Epidendroideae</taxon>
        <taxon>Malaxideae</taxon>
        <taxon>Dendrobiinae</taxon>
        <taxon>Dendrobium</taxon>
    </lineage>
</organism>
<evidence type="ECO:0000313" key="2">
    <source>
        <dbReference type="EMBL" id="KAH0462316.1"/>
    </source>
</evidence>
<gene>
    <name evidence="2" type="ORF">IEQ34_009891</name>
</gene>
<proteinExistence type="predicted"/>
<comment type="caution">
    <text evidence="2">The sequence shown here is derived from an EMBL/GenBank/DDBJ whole genome shotgun (WGS) entry which is preliminary data.</text>
</comment>
<evidence type="ECO:0000313" key="3">
    <source>
        <dbReference type="Proteomes" id="UP000775213"/>
    </source>
</evidence>
<keyword evidence="3" id="KW-1185">Reference proteome</keyword>
<keyword evidence="1" id="KW-0472">Membrane</keyword>
<evidence type="ECO:0008006" key="4">
    <source>
        <dbReference type="Google" id="ProtNLM"/>
    </source>
</evidence>
<protein>
    <recommendedName>
        <fullName evidence="4">ATP synthase F0 subunit 8</fullName>
    </recommendedName>
</protein>
<dbReference type="AlphaFoldDB" id="A0AAV7GZS2"/>
<dbReference type="EMBL" id="JAGFBR010000009">
    <property type="protein sequence ID" value="KAH0462316.1"/>
    <property type="molecule type" value="Genomic_DNA"/>
</dbReference>
<name>A0AAV7GZS2_DENCH</name>
<dbReference type="Proteomes" id="UP000775213">
    <property type="component" value="Unassembled WGS sequence"/>
</dbReference>